<dbReference type="InterPro" id="IPR038076">
    <property type="entry name" value="MgtE_N_sf"/>
</dbReference>
<accession>A0A0R0D8A6</accession>
<feature type="transmembrane region" description="Helical" evidence="9">
    <location>
        <begin position="283"/>
        <end position="304"/>
    </location>
</feature>
<dbReference type="GO" id="GO:0046872">
    <property type="term" value="F:metal ion binding"/>
    <property type="evidence" value="ECO:0007669"/>
    <property type="project" value="UniProtKB-KW"/>
</dbReference>
<sequence>MNREELIFAVRRFVHAPDREGFAALVRASHPSDLAEVLLGTSAASLSSLLLLLDPQQRADLFAHLAFPQQDALLALLPRQTVYDLFERMPADDRADLFNRLDTRSRPDLLAGLDGVEREDIVALAAYPEASIGSVTTSDFVALDSAMTVAQALAHIRTLAPSSETIYALYVLDGQRRLQGTVSLRDLVVALADTTVASLVRPDPVFVQAAWPRLRAAELIRRYDLLAVPVLDANQAMIGIVTVDDAMDIDKQQDADQLARFGGTSVAGGSDLDMMTTPLRRMFNVRVFWLAVLTLFGIITSTFVAAQEELLSQAIVLAAFIAPIVDMGGNTGSQSATLVIRSMALGELGLNWRHVLFVIKRELPVAAMLGIAIALLEAVLAWFSKGVGIDVLLVVGLSMLVCTALGGVVGALLPFLARRMGTDPATLSSPLITSVMDLVGVFVYFGFAWALLGDQLVGASA</sequence>
<dbReference type="RefSeq" id="WP_057508026.1">
    <property type="nucleotide sequence ID" value="NZ_LDJK01000026.1"/>
</dbReference>
<dbReference type="InterPro" id="IPR006669">
    <property type="entry name" value="MgtE_transporter"/>
</dbReference>
<evidence type="ECO:0000256" key="4">
    <source>
        <dbReference type="ARBA" id="ARBA00022692"/>
    </source>
</evidence>
<feature type="domain" description="CBS" evidence="10">
    <location>
        <begin position="200"/>
        <end position="257"/>
    </location>
</feature>
<dbReference type="Gene3D" id="1.25.60.10">
    <property type="entry name" value="MgtE N-terminal domain-like"/>
    <property type="match status" value="1"/>
</dbReference>
<dbReference type="Pfam" id="PF03448">
    <property type="entry name" value="MgtE_N"/>
    <property type="match status" value="1"/>
</dbReference>
<evidence type="ECO:0000256" key="1">
    <source>
        <dbReference type="ARBA" id="ARBA00004141"/>
    </source>
</evidence>
<dbReference type="SUPFAM" id="SSF158791">
    <property type="entry name" value="MgtE N-terminal domain-like"/>
    <property type="match status" value="1"/>
</dbReference>
<comment type="similarity">
    <text evidence="2 9">Belongs to the SLC41A transporter family.</text>
</comment>
<evidence type="ECO:0000313" key="12">
    <source>
        <dbReference type="Proteomes" id="UP000051386"/>
    </source>
</evidence>
<dbReference type="SUPFAM" id="SSF54631">
    <property type="entry name" value="CBS-domain pair"/>
    <property type="match status" value="1"/>
</dbReference>
<comment type="caution">
    <text evidence="11">The sequence shown here is derived from an EMBL/GenBank/DDBJ whole genome shotgun (WGS) entry which is preliminary data.</text>
</comment>
<dbReference type="SMART" id="SM00924">
    <property type="entry name" value="MgtE_N"/>
    <property type="match status" value="1"/>
</dbReference>
<dbReference type="SUPFAM" id="SSF161093">
    <property type="entry name" value="MgtE membrane domain-like"/>
    <property type="match status" value="1"/>
</dbReference>
<dbReference type="NCBIfam" id="TIGR00400">
    <property type="entry name" value="mgtE"/>
    <property type="match status" value="1"/>
</dbReference>
<keyword evidence="3 9" id="KW-0813">Transport</keyword>
<dbReference type="PANTHER" id="PTHR43773:SF1">
    <property type="entry name" value="MAGNESIUM TRANSPORTER MGTE"/>
    <property type="match status" value="1"/>
</dbReference>
<dbReference type="Proteomes" id="UP000051386">
    <property type="component" value="Unassembled WGS sequence"/>
</dbReference>
<dbReference type="Pfam" id="PF00571">
    <property type="entry name" value="CBS"/>
    <property type="match status" value="2"/>
</dbReference>
<keyword evidence="5 9" id="KW-0460">Magnesium</keyword>
<dbReference type="SMART" id="SM00116">
    <property type="entry name" value="CBS"/>
    <property type="match status" value="2"/>
</dbReference>
<evidence type="ECO:0000256" key="7">
    <source>
        <dbReference type="ARBA" id="ARBA00023136"/>
    </source>
</evidence>
<dbReference type="PROSITE" id="PS51371">
    <property type="entry name" value="CBS"/>
    <property type="match status" value="2"/>
</dbReference>
<comment type="function">
    <text evidence="9">Acts as a magnesium transporter.</text>
</comment>
<feature type="domain" description="CBS" evidence="10">
    <location>
        <begin position="135"/>
        <end position="198"/>
    </location>
</feature>
<evidence type="ECO:0000256" key="9">
    <source>
        <dbReference type="RuleBase" id="RU362011"/>
    </source>
</evidence>
<evidence type="ECO:0000256" key="6">
    <source>
        <dbReference type="ARBA" id="ARBA00022989"/>
    </source>
</evidence>
<evidence type="ECO:0000313" key="11">
    <source>
        <dbReference type="EMBL" id="KRG74391.1"/>
    </source>
</evidence>
<dbReference type="CDD" id="cd04606">
    <property type="entry name" value="CBS_pair_Mg_transporter"/>
    <property type="match status" value="1"/>
</dbReference>
<dbReference type="EMBL" id="LDJK01000026">
    <property type="protein sequence ID" value="KRG74391.1"/>
    <property type="molecule type" value="Genomic_DNA"/>
</dbReference>
<proteinExistence type="inferred from homology"/>
<evidence type="ECO:0000256" key="3">
    <source>
        <dbReference type="ARBA" id="ARBA00022448"/>
    </source>
</evidence>
<name>A0A0R0D8A6_9GAMM</name>
<keyword evidence="6 9" id="KW-1133">Transmembrane helix</keyword>
<dbReference type="InterPro" id="IPR036739">
    <property type="entry name" value="SLC41_membr_dom_sf"/>
</dbReference>
<keyword evidence="9" id="KW-1003">Cell membrane</keyword>
<feature type="transmembrane region" description="Helical" evidence="9">
    <location>
        <begin position="429"/>
        <end position="452"/>
    </location>
</feature>
<dbReference type="AlphaFoldDB" id="A0A0R0D8A6"/>
<reference evidence="11 12" key="1">
    <citation type="submission" date="2015-05" db="EMBL/GenBank/DDBJ databases">
        <title>Genome sequencing and analysis of members of genus Stenotrophomonas.</title>
        <authorList>
            <person name="Patil P.P."/>
            <person name="Midha S."/>
            <person name="Patil P.B."/>
        </authorList>
    </citation>
    <scope>NUCLEOTIDE SEQUENCE [LARGE SCALE GENOMIC DNA]</scope>
    <source>
        <strain evidence="11 12">DSM 21508</strain>
    </source>
</reference>
<dbReference type="InterPro" id="IPR046342">
    <property type="entry name" value="CBS_dom_sf"/>
</dbReference>
<keyword evidence="8" id="KW-0129">CBS domain</keyword>
<dbReference type="GO" id="GO:0015095">
    <property type="term" value="F:magnesium ion transmembrane transporter activity"/>
    <property type="evidence" value="ECO:0007669"/>
    <property type="project" value="UniProtKB-UniRule"/>
</dbReference>
<dbReference type="InterPro" id="IPR006668">
    <property type="entry name" value="Mg_transptr_MgtE_intracell_dom"/>
</dbReference>
<dbReference type="PATRIC" id="fig|517011.3.peg.1118"/>
<organism evidence="11 12">
    <name type="scientific">Stenotrophomonas chelatiphaga</name>
    <dbReference type="NCBI Taxonomy" id="517011"/>
    <lineage>
        <taxon>Bacteria</taxon>
        <taxon>Pseudomonadati</taxon>
        <taxon>Pseudomonadota</taxon>
        <taxon>Gammaproteobacteria</taxon>
        <taxon>Lysobacterales</taxon>
        <taxon>Lysobacteraceae</taxon>
        <taxon>Stenotrophomonas</taxon>
    </lineage>
</organism>
<feature type="transmembrane region" description="Helical" evidence="9">
    <location>
        <begin position="363"/>
        <end position="383"/>
    </location>
</feature>
<dbReference type="InterPro" id="IPR000644">
    <property type="entry name" value="CBS_dom"/>
</dbReference>
<feature type="transmembrane region" description="Helical" evidence="9">
    <location>
        <begin position="310"/>
        <end position="328"/>
    </location>
</feature>
<gene>
    <name evidence="11" type="ORF">ABB28_07470</name>
</gene>
<dbReference type="Gene3D" id="3.10.580.10">
    <property type="entry name" value="CBS-domain"/>
    <property type="match status" value="1"/>
</dbReference>
<dbReference type="Gene3D" id="1.10.357.20">
    <property type="entry name" value="SLC41 divalent cation transporters, integral membrane domain"/>
    <property type="match status" value="1"/>
</dbReference>
<comment type="subunit">
    <text evidence="9">Homodimer.</text>
</comment>
<keyword evidence="4 9" id="KW-0812">Transmembrane</keyword>
<evidence type="ECO:0000256" key="2">
    <source>
        <dbReference type="ARBA" id="ARBA00009749"/>
    </source>
</evidence>
<dbReference type="PANTHER" id="PTHR43773">
    <property type="entry name" value="MAGNESIUM TRANSPORTER MGTE"/>
    <property type="match status" value="1"/>
</dbReference>
<dbReference type="InterPro" id="IPR006667">
    <property type="entry name" value="SLC41_membr_dom"/>
</dbReference>
<comment type="subcellular location">
    <subcellularLocation>
        <location evidence="9">Cell membrane</location>
        <topology evidence="9">Multi-pass membrane protein</topology>
    </subcellularLocation>
    <subcellularLocation>
        <location evidence="1">Membrane</location>
        <topology evidence="1">Multi-pass membrane protein</topology>
    </subcellularLocation>
</comment>
<dbReference type="Pfam" id="PF01769">
    <property type="entry name" value="MgtE"/>
    <property type="match status" value="1"/>
</dbReference>
<keyword evidence="7 9" id="KW-0472">Membrane</keyword>
<evidence type="ECO:0000256" key="8">
    <source>
        <dbReference type="PROSITE-ProRule" id="PRU00703"/>
    </source>
</evidence>
<keyword evidence="12" id="KW-1185">Reference proteome</keyword>
<feature type="transmembrane region" description="Helical" evidence="9">
    <location>
        <begin position="389"/>
        <end position="417"/>
    </location>
</feature>
<dbReference type="GO" id="GO:0005886">
    <property type="term" value="C:plasma membrane"/>
    <property type="evidence" value="ECO:0007669"/>
    <property type="project" value="UniProtKB-SubCell"/>
</dbReference>
<evidence type="ECO:0000256" key="5">
    <source>
        <dbReference type="ARBA" id="ARBA00022842"/>
    </source>
</evidence>
<protein>
    <recommendedName>
        <fullName evidence="9">Magnesium transporter MgtE</fullName>
    </recommendedName>
</protein>
<keyword evidence="9" id="KW-0479">Metal-binding</keyword>
<evidence type="ECO:0000259" key="10">
    <source>
        <dbReference type="PROSITE" id="PS51371"/>
    </source>
</evidence>